<dbReference type="GO" id="GO:0009366">
    <property type="term" value="C:enterobactin synthetase complex"/>
    <property type="evidence" value="ECO:0007669"/>
    <property type="project" value="TreeGrafter"/>
</dbReference>
<proteinExistence type="predicted"/>
<dbReference type="InterPro" id="IPR023213">
    <property type="entry name" value="CAT-like_dom_sf"/>
</dbReference>
<dbReference type="OrthoDB" id="5478077at2"/>
<reference evidence="3 4" key="1">
    <citation type="submission" date="2019-03" db="EMBL/GenBank/DDBJ databases">
        <title>Genomic Encyclopedia of Type Strains, Phase IV (KMG-IV): sequencing the most valuable type-strain genomes for metagenomic binning, comparative biology and taxonomic classification.</title>
        <authorList>
            <person name="Goeker M."/>
        </authorList>
    </citation>
    <scope>NUCLEOTIDE SEQUENCE [LARGE SCALE GENOMIC DNA]</scope>
    <source>
        <strain evidence="3 4">DSM 45934</strain>
    </source>
</reference>
<dbReference type="InterPro" id="IPR001242">
    <property type="entry name" value="Condensation_dom"/>
</dbReference>
<dbReference type="RefSeq" id="WP_132115827.1">
    <property type="nucleotide sequence ID" value="NZ_SLWS01000003.1"/>
</dbReference>
<dbReference type="EMBL" id="SLWS01000003">
    <property type="protein sequence ID" value="TCO60672.1"/>
    <property type="molecule type" value="Genomic_DNA"/>
</dbReference>
<dbReference type="AlphaFoldDB" id="A0A4R2JPI1"/>
<keyword evidence="4" id="KW-1185">Reference proteome</keyword>
<evidence type="ECO:0000256" key="1">
    <source>
        <dbReference type="SAM" id="MobiDB-lite"/>
    </source>
</evidence>
<evidence type="ECO:0000313" key="4">
    <source>
        <dbReference type="Proteomes" id="UP000295680"/>
    </source>
</evidence>
<name>A0A4R2JPI1_9PSEU</name>
<dbReference type="SUPFAM" id="SSF52777">
    <property type="entry name" value="CoA-dependent acyltransferases"/>
    <property type="match status" value="2"/>
</dbReference>
<dbReference type="Gene3D" id="3.30.559.10">
    <property type="entry name" value="Chloramphenicol acetyltransferase-like domain"/>
    <property type="match status" value="1"/>
</dbReference>
<protein>
    <submittedName>
        <fullName evidence="3">Condensation domain-containing protein</fullName>
    </submittedName>
</protein>
<dbReference type="GO" id="GO:0005829">
    <property type="term" value="C:cytosol"/>
    <property type="evidence" value="ECO:0007669"/>
    <property type="project" value="TreeGrafter"/>
</dbReference>
<dbReference type="GO" id="GO:0031177">
    <property type="term" value="F:phosphopantetheine binding"/>
    <property type="evidence" value="ECO:0007669"/>
    <property type="project" value="TreeGrafter"/>
</dbReference>
<dbReference type="Pfam" id="PF00668">
    <property type="entry name" value="Condensation"/>
    <property type="match status" value="1"/>
</dbReference>
<accession>A0A4R2JPI1</accession>
<dbReference type="Proteomes" id="UP000295680">
    <property type="component" value="Unassembled WGS sequence"/>
</dbReference>
<organism evidence="3 4">
    <name type="scientific">Actinocrispum wychmicini</name>
    <dbReference type="NCBI Taxonomy" id="1213861"/>
    <lineage>
        <taxon>Bacteria</taxon>
        <taxon>Bacillati</taxon>
        <taxon>Actinomycetota</taxon>
        <taxon>Actinomycetes</taxon>
        <taxon>Pseudonocardiales</taxon>
        <taxon>Pseudonocardiaceae</taxon>
        <taxon>Actinocrispum</taxon>
    </lineage>
</organism>
<dbReference type="GO" id="GO:0043041">
    <property type="term" value="P:amino acid activation for nonribosomal peptide biosynthetic process"/>
    <property type="evidence" value="ECO:0007669"/>
    <property type="project" value="TreeGrafter"/>
</dbReference>
<sequence length="419" mass="45873">MTVVDDAPATPQQVAMLVNAANSLQPTVFNVPTKITLVGDLDIDALEAALGEVISRHGALRCRFVNEGGWRQKVLAPQPFRLRCEDVQAEHVDEICHMLANEPFDLAETTLPVCRLMRVDTDTWVLMLVMHHIAVDGWALTLVLQELAQLYGGAALAPPGAQCTDYGRWLHHNPQVDARKMAFWRDYLDGVPLAPSMPTDRPRPERMSGQGTTALDHVSGTTRAAVEALASARRTTPFSVLAAALAVRLAQLSGERKIAFAVSYANRERREFESMVSCTRVAVIVRVIVNETMTFGELVSHAAVAVLEAIANALPMDLVVTEQPSVALAFMNYQDKEISFAGVDTVVEDMTAAGARRDQTVGLFQKADGYLAFLEHSTDLWDPKTGEDLLTGYTGLLADLCAEPDRPALWDHPTTHPLR</sequence>
<dbReference type="PANTHER" id="PTHR45527:SF1">
    <property type="entry name" value="FATTY ACID SYNTHASE"/>
    <property type="match status" value="1"/>
</dbReference>
<evidence type="ECO:0000313" key="3">
    <source>
        <dbReference type="EMBL" id="TCO60672.1"/>
    </source>
</evidence>
<dbReference type="Gene3D" id="3.30.559.30">
    <property type="entry name" value="Nonribosomal peptide synthetase, condensation domain"/>
    <property type="match status" value="1"/>
</dbReference>
<feature type="region of interest" description="Disordered" evidence="1">
    <location>
        <begin position="195"/>
        <end position="214"/>
    </location>
</feature>
<feature type="domain" description="Condensation" evidence="2">
    <location>
        <begin position="5"/>
        <end position="318"/>
    </location>
</feature>
<gene>
    <name evidence="3" type="ORF">EV192_103247</name>
</gene>
<evidence type="ECO:0000259" key="2">
    <source>
        <dbReference type="Pfam" id="PF00668"/>
    </source>
</evidence>
<dbReference type="GO" id="GO:0047527">
    <property type="term" value="F:2,3-dihydroxybenzoate-serine ligase activity"/>
    <property type="evidence" value="ECO:0007669"/>
    <property type="project" value="TreeGrafter"/>
</dbReference>
<comment type="caution">
    <text evidence="3">The sequence shown here is derived from an EMBL/GenBank/DDBJ whole genome shotgun (WGS) entry which is preliminary data.</text>
</comment>
<dbReference type="PANTHER" id="PTHR45527">
    <property type="entry name" value="NONRIBOSOMAL PEPTIDE SYNTHETASE"/>
    <property type="match status" value="1"/>
</dbReference>
<dbReference type="GO" id="GO:0008610">
    <property type="term" value="P:lipid biosynthetic process"/>
    <property type="evidence" value="ECO:0007669"/>
    <property type="project" value="UniProtKB-ARBA"/>
</dbReference>
<dbReference type="GO" id="GO:0009239">
    <property type="term" value="P:enterobactin biosynthetic process"/>
    <property type="evidence" value="ECO:0007669"/>
    <property type="project" value="TreeGrafter"/>
</dbReference>